<dbReference type="EMBL" id="JANJYI010000008">
    <property type="protein sequence ID" value="KAK2638841.1"/>
    <property type="molecule type" value="Genomic_DNA"/>
</dbReference>
<accession>A0AAD9TN32</accession>
<reference evidence="2" key="1">
    <citation type="journal article" date="2023" name="Plant J.">
        <title>Genome sequences and population genomics provide insights into the demographic history, inbreeding, and mutation load of two 'living fossil' tree species of Dipteronia.</title>
        <authorList>
            <person name="Feng Y."/>
            <person name="Comes H.P."/>
            <person name="Chen J."/>
            <person name="Zhu S."/>
            <person name="Lu R."/>
            <person name="Zhang X."/>
            <person name="Li P."/>
            <person name="Qiu J."/>
            <person name="Olsen K.M."/>
            <person name="Qiu Y."/>
        </authorList>
    </citation>
    <scope>NUCLEOTIDE SEQUENCE</scope>
    <source>
        <strain evidence="2">KIB01</strain>
    </source>
</reference>
<feature type="transmembrane region" description="Helical" evidence="1">
    <location>
        <begin position="213"/>
        <end position="235"/>
    </location>
</feature>
<dbReference type="PANTHER" id="PTHR33116">
    <property type="entry name" value="REVERSE TRANSCRIPTASE ZINC-BINDING DOMAIN-CONTAINING PROTEIN-RELATED-RELATED"/>
    <property type="match status" value="1"/>
</dbReference>
<gene>
    <name evidence="2" type="ORF">Ddye_026636</name>
</gene>
<keyword evidence="3" id="KW-1185">Reference proteome</keyword>
<evidence type="ECO:0000256" key="1">
    <source>
        <dbReference type="SAM" id="Phobius"/>
    </source>
</evidence>
<evidence type="ECO:0000313" key="2">
    <source>
        <dbReference type="EMBL" id="KAK2638841.1"/>
    </source>
</evidence>
<dbReference type="PANTHER" id="PTHR33116:SF79">
    <property type="entry name" value="REVERSE TRANSCRIPTASE DOMAIN, ZINC FINGER, CCHC-TYPE-RELATED"/>
    <property type="match status" value="1"/>
</dbReference>
<name>A0AAD9TN32_9ROSI</name>
<keyword evidence="1" id="KW-1133">Transmembrane helix</keyword>
<dbReference type="Proteomes" id="UP001280121">
    <property type="component" value="Unassembled WGS sequence"/>
</dbReference>
<protein>
    <submittedName>
        <fullName evidence="2">Uncharacterized protein</fullName>
    </submittedName>
</protein>
<comment type="caution">
    <text evidence="2">The sequence shown here is derived from an EMBL/GenBank/DDBJ whole genome shotgun (WGS) entry which is preliminary data.</text>
</comment>
<proteinExistence type="predicted"/>
<organism evidence="2 3">
    <name type="scientific">Dipteronia dyeriana</name>
    <dbReference type="NCBI Taxonomy" id="168575"/>
    <lineage>
        <taxon>Eukaryota</taxon>
        <taxon>Viridiplantae</taxon>
        <taxon>Streptophyta</taxon>
        <taxon>Embryophyta</taxon>
        <taxon>Tracheophyta</taxon>
        <taxon>Spermatophyta</taxon>
        <taxon>Magnoliopsida</taxon>
        <taxon>eudicotyledons</taxon>
        <taxon>Gunneridae</taxon>
        <taxon>Pentapetalae</taxon>
        <taxon>rosids</taxon>
        <taxon>malvids</taxon>
        <taxon>Sapindales</taxon>
        <taxon>Sapindaceae</taxon>
        <taxon>Hippocastanoideae</taxon>
        <taxon>Acereae</taxon>
        <taxon>Dipteronia</taxon>
    </lineage>
</organism>
<sequence>MTAVGQQFVSSKFTLWQTFGQITTIQRGLLVVGASICYTRQKFGVKWLKEKDKNTKFFHFVANGRTRSNRVSYVLFNGVTVSDPLQVRTGVFKFFKEHVMNVKWPRPKILGLSFNQISEAHRNSLKEAFTRKEVADDIVLFLEPKLEYLVNVKRILQCFELASRLRINFYKSCVVKVMAQGRRRFGISFSLNKESEKHLAPWKKKFLNKGERFVLIKLVLSSFPTYFLLVFRILVDIVVAVEKIQRIFLGEMGFRKGKFTLWTGGVFTKAKGREVLGLGGFWTKTKSCWLSGCGDLVRKRGPYGRESFALSSYKSTF</sequence>
<dbReference type="AlphaFoldDB" id="A0AAD9TN32"/>
<keyword evidence="1" id="KW-0812">Transmembrane</keyword>
<evidence type="ECO:0000313" key="3">
    <source>
        <dbReference type="Proteomes" id="UP001280121"/>
    </source>
</evidence>
<keyword evidence="1" id="KW-0472">Membrane</keyword>